<feature type="non-terminal residue" evidence="2">
    <location>
        <position position="1"/>
    </location>
</feature>
<name>A0ABQ5K1L1_9EUKA</name>
<evidence type="ECO:0000313" key="3">
    <source>
        <dbReference type="Proteomes" id="UP001057375"/>
    </source>
</evidence>
<evidence type="ECO:0000313" key="2">
    <source>
        <dbReference type="EMBL" id="GKT24837.1"/>
    </source>
</evidence>
<feature type="region of interest" description="Disordered" evidence="1">
    <location>
        <begin position="304"/>
        <end position="330"/>
    </location>
</feature>
<sequence length="330" mass="37669">KKRASVRRRGVSNGDLEIVRDVFEKNDDMWASDSGYAKFDKRLRSCTIVRTMRSASLEVGAMTLMTNVIEGYLVLYVDGFQNVRDQSSSLSDICGVYLQDVSGDNRRLSSIMAYGLCPVADKKGISICPSIKKLSFNLILYFDSFLYVRDQSSSISDICGIYLKDKRENGLDSIMSYGLAKAVSPPKDDPEKVIVITKKGKKLQDLWFNPLYHLPHDIMHIEVLRLGGYMCEFLNFLLSALKRQETCQLSARFQRLKESIENHSHRCQEELARANCVSELIVLISGISEVEKIQMHTEEMNGLERKRTLRKKKDETKEDESEQGWLIIGR</sequence>
<comment type="caution">
    <text evidence="2">The sequence shown here is derived from an EMBL/GenBank/DDBJ whole genome shotgun (WGS) entry which is preliminary data.</text>
</comment>
<evidence type="ECO:0000256" key="1">
    <source>
        <dbReference type="SAM" id="MobiDB-lite"/>
    </source>
</evidence>
<feature type="compositionally biased region" description="Basic and acidic residues" evidence="1">
    <location>
        <begin position="304"/>
        <end position="316"/>
    </location>
</feature>
<reference evidence="2" key="1">
    <citation type="submission" date="2022-03" db="EMBL/GenBank/DDBJ databases">
        <title>Draft genome sequence of Aduncisulcus paluster, a free-living microaerophilic Fornicata.</title>
        <authorList>
            <person name="Yuyama I."/>
            <person name="Kume K."/>
            <person name="Tamura T."/>
            <person name="Inagaki Y."/>
            <person name="Hashimoto T."/>
        </authorList>
    </citation>
    <scope>NUCLEOTIDE SEQUENCE</scope>
    <source>
        <strain evidence="2">NY0171</strain>
    </source>
</reference>
<proteinExistence type="predicted"/>
<dbReference type="EMBL" id="BQXS01012549">
    <property type="protein sequence ID" value="GKT24837.1"/>
    <property type="molecule type" value="Genomic_DNA"/>
</dbReference>
<keyword evidence="3" id="KW-1185">Reference proteome</keyword>
<protein>
    <submittedName>
        <fullName evidence="2">Uncharacterized protein</fullName>
    </submittedName>
</protein>
<dbReference type="Proteomes" id="UP001057375">
    <property type="component" value="Unassembled WGS sequence"/>
</dbReference>
<gene>
    <name evidence="2" type="ORF">ADUPG1_012857</name>
</gene>
<accession>A0ABQ5K1L1</accession>
<organism evidence="2 3">
    <name type="scientific">Aduncisulcus paluster</name>
    <dbReference type="NCBI Taxonomy" id="2918883"/>
    <lineage>
        <taxon>Eukaryota</taxon>
        <taxon>Metamonada</taxon>
        <taxon>Carpediemonas-like organisms</taxon>
        <taxon>Aduncisulcus</taxon>
    </lineage>
</organism>